<evidence type="ECO:0000313" key="3">
    <source>
        <dbReference type="Proteomes" id="UP000585050"/>
    </source>
</evidence>
<sequence>MEFEMTFLALNRHKLKYFFMTCMTVGFLVSEFFYLFFDFKDDDITTLLWNTLFCFSIGVFFSVFIFLVVYFQWYYIHRLRFQLFNIPIVNDLKSIGFNFFELNKDSSFSFSEILLKGECNGYNIIVEENTKGIQFMIYASHIYPLDTKELNAFKTEFKHLNLDLEFAGVTFQIKQKDLKEYDVNRIKKELIEITDLLKIKGFLPAEELELA</sequence>
<keyword evidence="1" id="KW-0472">Membrane</keyword>
<dbReference type="RefSeq" id="WP_168882425.1">
    <property type="nucleotide sequence ID" value="NZ_JABAIL010000003.1"/>
</dbReference>
<protein>
    <submittedName>
        <fullName evidence="2">Uncharacterized protein</fullName>
    </submittedName>
</protein>
<reference evidence="2 3" key="1">
    <citation type="submission" date="2020-04" db="EMBL/GenBank/DDBJ databases">
        <title>Flammeovirga sp. SR4, a novel species isolated from seawater.</title>
        <authorList>
            <person name="Wang X."/>
        </authorList>
    </citation>
    <scope>NUCLEOTIDE SEQUENCE [LARGE SCALE GENOMIC DNA]</scope>
    <source>
        <strain evidence="2 3">SR4</strain>
    </source>
</reference>
<organism evidence="2 3">
    <name type="scientific">Flammeovirga agarivorans</name>
    <dbReference type="NCBI Taxonomy" id="2726742"/>
    <lineage>
        <taxon>Bacteria</taxon>
        <taxon>Pseudomonadati</taxon>
        <taxon>Bacteroidota</taxon>
        <taxon>Cytophagia</taxon>
        <taxon>Cytophagales</taxon>
        <taxon>Flammeovirgaceae</taxon>
        <taxon>Flammeovirga</taxon>
    </lineage>
</organism>
<keyword evidence="3" id="KW-1185">Reference proteome</keyword>
<gene>
    <name evidence="2" type="ORF">HGP29_10860</name>
</gene>
<name>A0A7X8SK33_9BACT</name>
<comment type="caution">
    <text evidence="2">The sequence shown here is derived from an EMBL/GenBank/DDBJ whole genome shotgun (WGS) entry which is preliminary data.</text>
</comment>
<dbReference type="Proteomes" id="UP000585050">
    <property type="component" value="Unassembled WGS sequence"/>
</dbReference>
<feature type="transmembrane region" description="Helical" evidence="1">
    <location>
        <begin position="17"/>
        <end position="37"/>
    </location>
</feature>
<feature type="transmembrane region" description="Helical" evidence="1">
    <location>
        <begin position="49"/>
        <end position="71"/>
    </location>
</feature>
<keyword evidence="1" id="KW-1133">Transmembrane helix</keyword>
<dbReference type="EMBL" id="JABAIL010000003">
    <property type="protein sequence ID" value="NLR91710.1"/>
    <property type="molecule type" value="Genomic_DNA"/>
</dbReference>
<dbReference type="AlphaFoldDB" id="A0A7X8SK33"/>
<evidence type="ECO:0000313" key="2">
    <source>
        <dbReference type="EMBL" id="NLR91710.1"/>
    </source>
</evidence>
<evidence type="ECO:0000256" key="1">
    <source>
        <dbReference type="SAM" id="Phobius"/>
    </source>
</evidence>
<proteinExistence type="predicted"/>
<accession>A0A7X8SK33</accession>
<keyword evidence="1" id="KW-0812">Transmembrane</keyword>